<keyword evidence="1" id="KW-1003">Cell membrane</keyword>
<evidence type="ECO:0000259" key="10">
    <source>
        <dbReference type="Pfam" id="PF03033"/>
    </source>
</evidence>
<gene>
    <name evidence="12" type="ORF">MNBD_IGNAVI01-2864</name>
</gene>
<dbReference type="GO" id="GO:0005975">
    <property type="term" value="P:carbohydrate metabolic process"/>
    <property type="evidence" value="ECO:0007669"/>
    <property type="project" value="InterPro"/>
</dbReference>
<dbReference type="InterPro" id="IPR007235">
    <property type="entry name" value="Glyco_trans_28_C"/>
</dbReference>
<organism evidence="12">
    <name type="scientific">hydrothermal vent metagenome</name>
    <dbReference type="NCBI Taxonomy" id="652676"/>
    <lineage>
        <taxon>unclassified sequences</taxon>
        <taxon>metagenomes</taxon>
        <taxon>ecological metagenomes</taxon>
    </lineage>
</organism>
<evidence type="ECO:0000256" key="3">
    <source>
        <dbReference type="ARBA" id="ARBA00022676"/>
    </source>
</evidence>
<dbReference type="PANTHER" id="PTHR21015">
    <property type="entry name" value="UDP-N-ACETYLGLUCOSAMINE--N-ACETYLMURAMYL-(PENTAPEPTIDE) PYROPHOSPHORYL-UNDECAPRENOL N-ACETYLGLUCOSAMINE TRANSFERASE 1"/>
    <property type="match status" value="1"/>
</dbReference>
<dbReference type="InterPro" id="IPR004276">
    <property type="entry name" value="GlycoTrans_28_N"/>
</dbReference>
<dbReference type="EMBL" id="UOGD01000088">
    <property type="protein sequence ID" value="VAX17956.1"/>
    <property type="molecule type" value="Genomic_DNA"/>
</dbReference>
<sequence length="370" mass="41573">MSNDQLTYRFLFAGGGTGGHLYPAIAVAQKLLELQPESKILFVGTKKKIEARVLPKLGFDLRTIWISGITRKLTLKNLLFPIKLIVSMLQSIMISIKYKPHVAIGTGAYVSGPAIWGASFMGARVVLMEQNSYPGLTNRLLEKKARKIFVSFEESKKYFHDPSKLVNSGNPIRVDIRLQDRETALEHFDLDKDKKTLVIIGGSLGARSINNAIEKNLDRLQELEIQVLWQTGEFYFEQFKKYDSDLVKVKKYFDNISLTYSIADLLIVRAGATTIAEVALLGLPVIFVPSPNVAEDHQYKNAKVLYDFDAAELIRDDEISDRIVGAVKNLIFDDETLNKYRNNIKKFAKPDAANIIANEIMKLASNDIGD</sequence>
<evidence type="ECO:0000256" key="9">
    <source>
        <dbReference type="ARBA" id="ARBA00023316"/>
    </source>
</evidence>
<evidence type="ECO:0000313" key="12">
    <source>
        <dbReference type="EMBL" id="VAX17956.1"/>
    </source>
</evidence>
<dbReference type="Pfam" id="PF03033">
    <property type="entry name" value="Glyco_transf_28"/>
    <property type="match status" value="1"/>
</dbReference>
<dbReference type="GO" id="GO:0051301">
    <property type="term" value="P:cell division"/>
    <property type="evidence" value="ECO:0007669"/>
    <property type="project" value="UniProtKB-KW"/>
</dbReference>
<dbReference type="InterPro" id="IPR006009">
    <property type="entry name" value="GlcNAc_MurG"/>
</dbReference>
<dbReference type="GO" id="GO:0050511">
    <property type="term" value="F:undecaprenyldiphospho-muramoylpentapeptide beta-N-acetylglucosaminyltransferase activity"/>
    <property type="evidence" value="ECO:0007669"/>
    <property type="project" value="InterPro"/>
</dbReference>
<keyword evidence="4 12" id="KW-0808">Transferase</keyword>
<dbReference type="GO" id="GO:0008360">
    <property type="term" value="P:regulation of cell shape"/>
    <property type="evidence" value="ECO:0007669"/>
    <property type="project" value="UniProtKB-KW"/>
</dbReference>
<evidence type="ECO:0000256" key="5">
    <source>
        <dbReference type="ARBA" id="ARBA00022960"/>
    </source>
</evidence>
<reference evidence="12" key="1">
    <citation type="submission" date="2018-06" db="EMBL/GenBank/DDBJ databases">
        <authorList>
            <person name="Zhirakovskaya E."/>
        </authorList>
    </citation>
    <scope>NUCLEOTIDE SEQUENCE</scope>
</reference>
<feature type="domain" description="Glycosyltransferase family 28 N-terminal" evidence="10">
    <location>
        <begin position="10"/>
        <end position="149"/>
    </location>
</feature>
<dbReference type="GO" id="GO:0071555">
    <property type="term" value="P:cell wall organization"/>
    <property type="evidence" value="ECO:0007669"/>
    <property type="project" value="UniProtKB-KW"/>
</dbReference>
<dbReference type="NCBIfam" id="TIGR01133">
    <property type="entry name" value="murG"/>
    <property type="match status" value="1"/>
</dbReference>
<dbReference type="HAMAP" id="MF_00033">
    <property type="entry name" value="MurG"/>
    <property type="match status" value="1"/>
</dbReference>
<protein>
    <submittedName>
        <fullName evidence="12">UDP-N-acetylglucosamine--N-acetylmuramyl-(Pentapeptide) pyrophosphoryl-undecaprenol N-acetylglucosamine transferase</fullName>
        <ecNumber evidence="12">2.4.1.227</ecNumber>
    </submittedName>
</protein>
<accession>A0A3B1BHY2</accession>
<evidence type="ECO:0000256" key="2">
    <source>
        <dbReference type="ARBA" id="ARBA00022618"/>
    </source>
</evidence>
<evidence type="ECO:0000256" key="8">
    <source>
        <dbReference type="ARBA" id="ARBA00023306"/>
    </source>
</evidence>
<evidence type="ECO:0000256" key="7">
    <source>
        <dbReference type="ARBA" id="ARBA00023136"/>
    </source>
</evidence>
<name>A0A3B1BHY2_9ZZZZ</name>
<dbReference type="Pfam" id="PF04101">
    <property type="entry name" value="Glyco_tran_28_C"/>
    <property type="match status" value="1"/>
</dbReference>
<keyword evidence="2" id="KW-0132">Cell division</keyword>
<keyword evidence="5" id="KW-0133">Cell shape</keyword>
<dbReference type="SUPFAM" id="SSF53756">
    <property type="entry name" value="UDP-Glycosyltransferase/glycogen phosphorylase"/>
    <property type="match status" value="1"/>
</dbReference>
<dbReference type="GO" id="GO:0009252">
    <property type="term" value="P:peptidoglycan biosynthetic process"/>
    <property type="evidence" value="ECO:0007669"/>
    <property type="project" value="UniProtKB-KW"/>
</dbReference>
<evidence type="ECO:0000256" key="1">
    <source>
        <dbReference type="ARBA" id="ARBA00022475"/>
    </source>
</evidence>
<dbReference type="PANTHER" id="PTHR21015:SF22">
    <property type="entry name" value="GLYCOSYLTRANSFERASE"/>
    <property type="match status" value="1"/>
</dbReference>
<evidence type="ECO:0000256" key="4">
    <source>
        <dbReference type="ARBA" id="ARBA00022679"/>
    </source>
</evidence>
<keyword evidence="8" id="KW-0131">Cell cycle</keyword>
<keyword evidence="9" id="KW-0961">Cell wall biogenesis/degradation</keyword>
<evidence type="ECO:0000259" key="11">
    <source>
        <dbReference type="Pfam" id="PF04101"/>
    </source>
</evidence>
<dbReference type="Gene3D" id="3.40.50.2000">
    <property type="entry name" value="Glycogen Phosphorylase B"/>
    <property type="match status" value="2"/>
</dbReference>
<evidence type="ECO:0000256" key="6">
    <source>
        <dbReference type="ARBA" id="ARBA00022984"/>
    </source>
</evidence>
<proteinExistence type="inferred from homology"/>
<feature type="domain" description="Glycosyl transferase family 28 C-terminal" evidence="11">
    <location>
        <begin position="196"/>
        <end position="353"/>
    </location>
</feature>
<keyword evidence="7" id="KW-0472">Membrane</keyword>
<dbReference type="AlphaFoldDB" id="A0A3B1BHY2"/>
<keyword evidence="3 12" id="KW-0328">Glycosyltransferase</keyword>
<keyword evidence="6" id="KW-0573">Peptidoglycan synthesis</keyword>
<dbReference type="CDD" id="cd03785">
    <property type="entry name" value="GT28_MurG"/>
    <property type="match status" value="1"/>
</dbReference>
<dbReference type="EC" id="2.4.1.227" evidence="12"/>